<evidence type="ECO:0000313" key="6">
    <source>
        <dbReference type="Proteomes" id="UP000199391"/>
    </source>
</evidence>
<keyword evidence="2" id="KW-0238">DNA-binding</keyword>
<organism evidence="5 6">
    <name type="scientific">Pseudoduganella namucuonensis</name>
    <dbReference type="NCBI Taxonomy" id="1035707"/>
    <lineage>
        <taxon>Bacteria</taxon>
        <taxon>Pseudomonadati</taxon>
        <taxon>Pseudomonadota</taxon>
        <taxon>Betaproteobacteria</taxon>
        <taxon>Burkholderiales</taxon>
        <taxon>Oxalobacteraceae</taxon>
        <taxon>Telluria group</taxon>
        <taxon>Pseudoduganella</taxon>
    </lineage>
</organism>
<dbReference type="Gene3D" id="1.10.260.40">
    <property type="entry name" value="lambda repressor-like DNA-binding domains"/>
    <property type="match status" value="1"/>
</dbReference>
<sequence>MVAMTQGRVTVHDVAKAAGLSVGTISRALKSEPGMTELTRQHVLSTAQALGYDLCRLRAKRVRRLTFLLHQQHNTASSSPFYSQVLHGAEEVCRKRGIVLSFMAAGPAEGLTEQIRRHAPDGIICAGFFEPEALHALRGLGKQLVLVDMRLRGYSSVNPDNMMGGYQATRHLIALGRRRVGFICGSLGHYSIRERARGYRQALYEAGILADPRLEAILPDGVDVETGAMEAMRSLLALPNPPDAVFCFNDSAALVAMRCCLAAGLKVPHDVSIVGFDDIANAVLGHRPLTTLRIDKLELGRLGVDLLLDGPRDEVVEKIAPVELVVRASTVCGPARAMQMTQRQA</sequence>
<dbReference type="PANTHER" id="PTHR30146">
    <property type="entry name" value="LACI-RELATED TRANSCRIPTIONAL REPRESSOR"/>
    <property type="match status" value="1"/>
</dbReference>
<evidence type="ECO:0000259" key="4">
    <source>
        <dbReference type="PROSITE" id="PS50932"/>
    </source>
</evidence>
<dbReference type="SMART" id="SM00354">
    <property type="entry name" value="HTH_LACI"/>
    <property type="match status" value="1"/>
</dbReference>
<dbReference type="PANTHER" id="PTHR30146:SF109">
    <property type="entry name" value="HTH-TYPE TRANSCRIPTIONAL REGULATOR GALS"/>
    <property type="match status" value="1"/>
</dbReference>
<dbReference type="GO" id="GO:0000976">
    <property type="term" value="F:transcription cis-regulatory region binding"/>
    <property type="evidence" value="ECO:0007669"/>
    <property type="project" value="TreeGrafter"/>
</dbReference>
<dbReference type="InterPro" id="IPR000843">
    <property type="entry name" value="HTH_LacI"/>
</dbReference>
<dbReference type="Pfam" id="PF00356">
    <property type="entry name" value="LacI"/>
    <property type="match status" value="1"/>
</dbReference>
<dbReference type="PROSITE" id="PS50932">
    <property type="entry name" value="HTH_LACI_2"/>
    <property type="match status" value="1"/>
</dbReference>
<dbReference type="Pfam" id="PF13377">
    <property type="entry name" value="Peripla_BP_3"/>
    <property type="match status" value="1"/>
</dbReference>
<dbReference type="InterPro" id="IPR028082">
    <property type="entry name" value="Peripla_BP_I"/>
</dbReference>
<dbReference type="GO" id="GO:0003700">
    <property type="term" value="F:DNA-binding transcription factor activity"/>
    <property type="evidence" value="ECO:0007669"/>
    <property type="project" value="TreeGrafter"/>
</dbReference>
<evidence type="ECO:0000256" key="1">
    <source>
        <dbReference type="ARBA" id="ARBA00023015"/>
    </source>
</evidence>
<dbReference type="InterPro" id="IPR010982">
    <property type="entry name" value="Lambda_DNA-bd_dom_sf"/>
</dbReference>
<evidence type="ECO:0000256" key="2">
    <source>
        <dbReference type="ARBA" id="ARBA00023125"/>
    </source>
</evidence>
<dbReference type="SUPFAM" id="SSF47413">
    <property type="entry name" value="lambda repressor-like DNA-binding domains"/>
    <property type="match status" value="1"/>
</dbReference>
<gene>
    <name evidence="5" type="ORF">SAMN05216552_1006105</name>
</gene>
<dbReference type="AlphaFoldDB" id="A0A1I7HQG2"/>
<protein>
    <submittedName>
        <fullName evidence="5">Transcriptional regulator, LacI family</fullName>
    </submittedName>
</protein>
<dbReference type="CDD" id="cd06267">
    <property type="entry name" value="PBP1_LacI_sugar_binding-like"/>
    <property type="match status" value="1"/>
</dbReference>
<dbReference type="STRING" id="1035707.SAMN05216552_1006105"/>
<accession>A0A1I7HQG2</accession>
<evidence type="ECO:0000313" key="5">
    <source>
        <dbReference type="EMBL" id="SFU62863.1"/>
    </source>
</evidence>
<keyword evidence="6" id="KW-1185">Reference proteome</keyword>
<dbReference type="Gene3D" id="3.40.50.2300">
    <property type="match status" value="2"/>
</dbReference>
<evidence type="ECO:0000256" key="3">
    <source>
        <dbReference type="ARBA" id="ARBA00023163"/>
    </source>
</evidence>
<proteinExistence type="predicted"/>
<dbReference type="Proteomes" id="UP000199391">
    <property type="component" value="Unassembled WGS sequence"/>
</dbReference>
<keyword evidence="3" id="KW-0804">Transcription</keyword>
<name>A0A1I7HQG2_9BURK</name>
<keyword evidence="1" id="KW-0805">Transcription regulation</keyword>
<reference evidence="6" key="1">
    <citation type="submission" date="2016-10" db="EMBL/GenBank/DDBJ databases">
        <authorList>
            <person name="Varghese N."/>
            <person name="Submissions S."/>
        </authorList>
    </citation>
    <scope>NUCLEOTIDE SEQUENCE [LARGE SCALE GENOMIC DNA]</scope>
    <source>
        <strain evidence="6">CGMCC 1.11014</strain>
    </source>
</reference>
<dbReference type="RefSeq" id="WP_218164832.1">
    <property type="nucleotide sequence ID" value="NZ_FPBO01000006.1"/>
</dbReference>
<dbReference type="SUPFAM" id="SSF53822">
    <property type="entry name" value="Periplasmic binding protein-like I"/>
    <property type="match status" value="1"/>
</dbReference>
<feature type="domain" description="HTH lacI-type" evidence="4">
    <location>
        <begin position="9"/>
        <end position="64"/>
    </location>
</feature>
<dbReference type="EMBL" id="FPBO01000006">
    <property type="protein sequence ID" value="SFU62863.1"/>
    <property type="molecule type" value="Genomic_DNA"/>
</dbReference>
<dbReference type="CDD" id="cd01392">
    <property type="entry name" value="HTH_LacI"/>
    <property type="match status" value="1"/>
</dbReference>
<dbReference type="InterPro" id="IPR046335">
    <property type="entry name" value="LacI/GalR-like_sensor"/>
</dbReference>